<dbReference type="AlphaFoldDB" id="A0AAD0QVI8"/>
<name>A0AAD0QVI8_PSEDL</name>
<dbReference type="InterPro" id="IPR010657">
    <property type="entry name" value="ImpA_N"/>
</dbReference>
<dbReference type="EMBL" id="CP031146">
    <property type="protein sequence ID" value="AXM95530.1"/>
    <property type="molecule type" value="Genomic_DNA"/>
</dbReference>
<gene>
    <name evidence="2" type="primary">tssA</name>
    <name evidence="2" type="ORF">DVB73_06810</name>
</gene>
<dbReference type="PANTHER" id="PTHR37024:SF3">
    <property type="entry name" value="TYPE VI SECRETION SYSTEM PROTEIN TSSA"/>
    <property type="match status" value="1"/>
</dbReference>
<organism evidence="2 3">
    <name type="scientific">Pseudomonas plecoglossicida</name>
    <dbReference type="NCBI Taxonomy" id="70775"/>
    <lineage>
        <taxon>Bacteria</taxon>
        <taxon>Pseudomonadati</taxon>
        <taxon>Pseudomonadota</taxon>
        <taxon>Gammaproteobacteria</taxon>
        <taxon>Pseudomonadales</taxon>
        <taxon>Pseudomonadaceae</taxon>
        <taxon>Pseudomonas</taxon>
    </lineage>
</organism>
<dbReference type="NCBIfam" id="TIGR03362">
    <property type="entry name" value="VI_chp_7"/>
    <property type="match status" value="1"/>
</dbReference>
<protein>
    <submittedName>
        <fullName evidence="2">Type VI secretion system protein TssA</fullName>
    </submittedName>
</protein>
<dbReference type="InterPro" id="IPR017739">
    <property type="entry name" value="T6SS-assoc_VCA0119"/>
</dbReference>
<feature type="domain" description="ImpA N-terminal" evidence="1">
    <location>
        <begin position="12"/>
        <end position="122"/>
    </location>
</feature>
<evidence type="ECO:0000313" key="2">
    <source>
        <dbReference type="EMBL" id="AXM95530.1"/>
    </source>
</evidence>
<accession>A0AAD0QVI8</accession>
<dbReference type="PANTHER" id="PTHR37024">
    <property type="entry name" value="TYPE VI SECRETION SYSTEM DUF2094 AND IMPA-RELATED DOMAIN PROTEIN"/>
    <property type="match status" value="1"/>
</dbReference>
<dbReference type="SMR" id="A0AAD0QVI8"/>
<dbReference type="Proteomes" id="UP000256503">
    <property type="component" value="Chromosome"/>
</dbReference>
<evidence type="ECO:0000259" key="1">
    <source>
        <dbReference type="Pfam" id="PF06812"/>
    </source>
</evidence>
<reference evidence="2 3" key="1">
    <citation type="submission" date="2018-07" db="EMBL/GenBank/DDBJ databases">
        <title>Complete genome sequence of a Pseudomonas plecoglossicida strain pathogenic to the marine fish, Larimichthys crocea.</title>
        <authorList>
            <person name="Tao Z."/>
        </authorList>
    </citation>
    <scope>NUCLEOTIDE SEQUENCE [LARGE SCALE GENOMIC DNA]</scope>
    <source>
        <strain evidence="2 3">XSDHY-P</strain>
    </source>
</reference>
<evidence type="ECO:0000313" key="3">
    <source>
        <dbReference type="Proteomes" id="UP000256503"/>
    </source>
</evidence>
<dbReference type="Pfam" id="PF16989">
    <property type="entry name" value="T6SS_VasJ"/>
    <property type="match status" value="1"/>
</dbReference>
<sequence>MLLDDEVGRVAIAGPSAAGVDAREGAAYLLAQAEVEKLNNINAREAVDWVKVSTSCVSVLREEGKDLGAAVWLLCAWYSLHGVTGLRSGVRVLRDLLQHYWAELTPPEARVRARRGQIEWMLDWLDRALSKGSDPVMPECIEGLLADWDALEEIWSERDAQSPGFFRLRRCLASLPVEQECLVVASPAAEPSSALSGDEQMPLQCNEPISAPAPAPELVRVHPENMDAKGVVRAIEEGLHSLGALIPLGLQGDYPPAMLFRINRQVAWVTLEAEPPAQQNITRIPPPPNSQVKAFAAIRSAGSALAIVQFCESRLLTYPYWLELNRVCHAALLELGPDGGSAAASVVLEVRHLMARLPGLAELKFASGVPFADGATLSWLEAISPAPVQAERGDAIGAMIDEAGAEAVMGRLDSALQSLHVHLGGLSTGRDRFRLRRAQCELLHRFDPKPQLRLVLDVIIQEALERGVDRWEPELLRPLLELTLQYREGGFRALGSEQLVAMDLPAFWRLTHGGIASQG</sequence>
<dbReference type="Pfam" id="PF06812">
    <property type="entry name" value="ImpA_N"/>
    <property type="match status" value="1"/>
</dbReference>
<proteinExistence type="predicted"/>